<name>A0A3M6WEC6_HORWE</name>
<feature type="region of interest" description="Disordered" evidence="5">
    <location>
        <begin position="764"/>
        <end position="819"/>
    </location>
</feature>
<protein>
    <recommendedName>
        <fullName evidence="10">RING-type domain-containing protein</fullName>
    </recommendedName>
</protein>
<dbReference type="PANTHER" id="PTHR23084:SF263">
    <property type="entry name" value="MORN REPEAT-CONTAINING PROTEIN 1"/>
    <property type="match status" value="1"/>
</dbReference>
<dbReference type="Gene3D" id="3.30.40.10">
    <property type="entry name" value="Zinc/RING finger domain, C3HC4 (zinc finger)"/>
    <property type="match status" value="1"/>
</dbReference>
<evidence type="ECO:0000256" key="3">
    <source>
        <dbReference type="ARBA" id="ARBA00022737"/>
    </source>
</evidence>
<evidence type="ECO:0000256" key="2">
    <source>
        <dbReference type="ARBA" id="ARBA00022490"/>
    </source>
</evidence>
<dbReference type="AlphaFoldDB" id="A0A3M6WEC6"/>
<dbReference type="SMART" id="SM00698">
    <property type="entry name" value="MORN"/>
    <property type="match status" value="4"/>
</dbReference>
<dbReference type="InterPro" id="IPR002083">
    <property type="entry name" value="MATH/TRAF_dom"/>
</dbReference>
<dbReference type="Gene3D" id="2.60.210.10">
    <property type="entry name" value="Apoptosis, Tumor Necrosis Factor Receptor Associated Protein 2, Chain A"/>
    <property type="match status" value="1"/>
</dbReference>
<reference evidence="8 9" key="1">
    <citation type="journal article" date="2018" name="BMC Genomics">
        <title>Genomic evidence for intraspecific hybridization in a clonal and extremely halotolerant yeast.</title>
        <authorList>
            <person name="Gostincar C."/>
            <person name="Stajich J.E."/>
            <person name="Zupancic J."/>
            <person name="Zalar P."/>
            <person name="Gunde-Cimerman N."/>
        </authorList>
    </citation>
    <scope>NUCLEOTIDE SEQUENCE [LARGE SCALE GENOMIC DNA]</scope>
    <source>
        <strain evidence="8 9">EXF-6656</strain>
    </source>
</reference>
<gene>
    <name evidence="8" type="ORF">D0869_10552</name>
</gene>
<dbReference type="OrthoDB" id="294378at2759"/>
<dbReference type="InterPro" id="IPR001394">
    <property type="entry name" value="Peptidase_C19_UCH"/>
</dbReference>
<dbReference type="SMART" id="SM00184">
    <property type="entry name" value="RING"/>
    <property type="match status" value="1"/>
</dbReference>
<keyword evidence="2" id="KW-0963">Cytoplasm</keyword>
<evidence type="ECO:0008006" key="10">
    <source>
        <dbReference type="Google" id="ProtNLM"/>
    </source>
</evidence>
<dbReference type="PROSITE" id="PS50089">
    <property type="entry name" value="ZF_RING_2"/>
    <property type="match status" value="1"/>
</dbReference>
<dbReference type="PROSITE" id="PS50144">
    <property type="entry name" value="MATH"/>
    <property type="match status" value="1"/>
</dbReference>
<evidence type="ECO:0000256" key="4">
    <source>
        <dbReference type="PROSITE-ProRule" id="PRU00175"/>
    </source>
</evidence>
<sequence>MSDSVDRQRDCRRADSASIHMLGFTMAAPPSNLPPIPSDLFFNLQPQTNQGSQPPPPPINPLADPDTEPRLPDFSFHFGAFPQPAEMPTTLRADNSEPPANRPQAPHVPTEEGHPGLNSQPASRSRSPSHSPGSSEQSSNRDDDDEDEGGEDEDDDTEEPGDTPSRRWYALHEDTTIACEDEIKYAQQRGEHSATENRDYFEQQAHFPMDDPSIKVVDSGRLEWTVEHFNGTKEAPNNELIMRSQSVRIGGYDWRIKFFPLGNGTPFISIYVENVTMQSPDVQESEDITIPPFPLLSGHDYGKVSFKKHPYVAAQLGMVIHNPAEARTHEERFDAHQFSRSSPDYGWKYFMHRDDLPMRKHGQREALLRRDQLAFTAYIRVVDDPTGTLWQHDESDESRSERRMREKRFDKSVLNTGLRPFAGQAPVMAATVPLLHYKPFRDIVKRIGDAKGQAGYGLQEMLWKMFSRTKSSAYGSPGKEVGTADCISWMSKIISMLIKEEVAESSLIEQMVGNFDMDGRGAVRTNRLKTKEIRSVQEGVNKLKIDMAKTHLLTIELERQEFNRKERRWNKLTGKVSVEDVLYVGDTQYHLHAVWTHCGALTSNKHNVYIQLPSHFGRGGLWYAYEDSKVSAKTRKQAVEMHEGLSEEDVKGEKLTRRDSPFAGFQPPGGGIASRTERDEVIYAVMYVRSDQLEARLHGKMESWNAPQSVKDGTRWRLKQRQSSLASSEARHHRASEEQNGVTHVEFQERAERLTAEHNLRVANARREHERGGTPNWPLTDEEGDVLMSDDGEPAFSTGSSTTEDSAAGAPVEEDLTASTSLSSVPMAAAPVQKPDCPSLKRVTLDCLGRDYYSGFTLNGKYHGRGHLITQSGDEYRGSFEQGQKSGNGTMIYSATGNTYTGSWKNDQHHGQGSLIEVSTGYVYDGGWRDGKKHGPFVLKGSHSEEERSLCTICYEEPLNTVFDSCGHVVTCFDCAQRVEECPLCRRLVRARVRVWGIKMTAE</sequence>
<dbReference type="Pfam" id="PF02493">
    <property type="entry name" value="MORN"/>
    <property type="match status" value="4"/>
</dbReference>
<feature type="domain" description="MATH" evidence="7">
    <location>
        <begin position="219"/>
        <end position="379"/>
    </location>
</feature>
<keyword evidence="4" id="KW-0479">Metal-binding</keyword>
<keyword evidence="4" id="KW-0863">Zinc-finger</keyword>
<feature type="domain" description="RING-type" evidence="6">
    <location>
        <begin position="951"/>
        <end position="986"/>
    </location>
</feature>
<dbReference type="Pfam" id="PF00443">
    <property type="entry name" value="UCH"/>
    <property type="match status" value="1"/>
</dbReference>
<keyword evidence="3" id="KW-0677">Repeat</keyword>
<comment type="subcellular location">
    <subcellularLocation>
        <location evidence="1">Cytoplasm</location>
    </subcellularLocation>
</comment>
<dbReference type="PANTHER" id="PTHR23084">
    <property type="entry name" value="PHOSPHATIDYLINOSITOL-4-PHOSPHATE 5-KINASE RELATED"/>
    <property type="match status" value="1"/>
</dbReference>
<dbReference type="VEuPathDB" id="FungiDB:BTJ68_07624"/>
<dbReference type="SUPFAM" id="SSF49599">
    <property type="entry name" value="TRAF domain-like"/>
    <property type="match status" value="1"/>
</dbReference>
<dbReference type="GO" id="GO:0016579">
    <property type="term" value="P:protein deubiquitination"/>
    <property type="evidence" value="ECO:0007669"/>
    <property type="project" value="InterPro"/>
</dbReference>
<organism evidence="8 9">
    <name type="scientific">Hortaea werneckii</name>
    <name type="common">Black yeast</name>
    <name type="synonym">Cladosporium werneckii</name>
    <dbReference type="NCBI Taxonomy" id="91943"/>
    <lineage>
        <taxon>Eukaryota</taxon>
        <taxon>Fungi</taxon>
        <taxon>Dikarya</taxon>
        <taxon>Ascomycota</taxon>
        <taxon>Pezizomycotina</taxon>
        <taxon>Dothideomycetes</taxon>
        <taxon>Dothideomycetidae</taxon>
        <taxon>Mycosphaerellales</taxon>
        <taxon>Teratosphaeriaceae</taxon>
        <taxon>Hortaea</taxon>
    </lineage>
</organism>
<dbReference type="SUPFAM" id="SSF57850">
    <property type="entry name" value="RING/U-box"/>
    <property type="match status" value="1"/>
</dbReference>
<feature type="region of interest" description="Disordered" evidence="5">
    <location>
        <begin position="712"/>
        <end position="742"/>
    </location>
</feature>
<feature type="compositionally biased region" description="Acidic residues" evidence="5">
    <location>
        <begin position="780"/>
        <end position="793"/>
    </location>
</feature>
<evidence type="ECO:0000313" key="8">
    <source>
        <dbReference type="EMBL" id="RMX76626.1"/>
    </source>
</evidence>
<dbReference type="InterPro" id="IPR001841">
    <property type="entry name" value="Znf_RING"/>
</dbReference>
<dbReference type="SUPFAM" id="SSF82185">
    <property type="entry name" value="Histone H3 K4-specific methyltransferase SET7/9 N-terminal domain"/>
    <property type="match status" value="1"/>
</dbReference>
<dbReference type="Gene3D" id="2.20.110.10">
    <property type="entry name" value="Histone H3 K4-specific methyltransferase SET7/9 N-terminal domain"/>
    <property type="match status" value="1"/>
</dbReference>
<evidence type="ECO:0000259" key="7">
    <source>
        <dbReference type="PROSITE" id="PS50144"/>
    </source>
</evidence>
<evidence type="ECO:0000256" key="1">
    <source>
        <dbReference type="ARBA" id="ARBA00004496"/>
    </source>
</evidence>
<dbReference type="Pfam" id="PF13920">
    <property type="entry name" value="zf-C3HC4_3"/>
    <property type="match status" value="1"/>
</dbReference>
<dbReference type="GO" id="GO:0008270">
    <property type="term" value="F:zinc ion binding"/>
    <property type="evidence" value="ECO:0007669"/>
    <property type="project" value="UniProtKB-KW"/>
</dbReference>
<dbReference type="EMBL" id="QWIJ01001078">
    <property type="protein sequence ID" value="RMX76626.1"/>
    <property type="molecule type" value="Genomic_DNA"/>
</dbReference>
<dbReference type="InterPro" id="IPR013083">
    <property type="entry name" value="Znf_RING/FYVE/PHD"/>
</dbReference>
<feature type="region of interest" description="Disordered" evidence="5">
    <location>
        <begin position="25"/>
        <end position="168"/>
    </location>
</feature>
<feature type="compositionally biased region" description="Acidic residues" evidence="5">
    <location>
        <begin position="142"/>
        <end position="161"/>
    </location>
</feature>
<dbReference type="SUPFAM" id="SSF54001">
    <property type="entry name" value="Cysteine proteinases"/>
    <property type="match status" value="1"/>
</dbReference>
<dbReference type="Gene3D" id="3.90.70.10">
    <property type="entry name" value="Cysteine proteinases"/>
    <property type="match status" value="1"/>
</dbReference>
<accession>A0A3M6WEC6</accession>
<dbReference type="InterPro" id="IPR008974">
    <property type="entry name" value="TRAF-like"/>
</dbReference>
<proteinExistence type="predicted"/>
<dbReference type="InterPro" id="IPR038765">
    <property type="entry name" value="Papain-like_cys_pep_sf"/>
</dbReference>
<keyword evidence="4" id="KW-0862">Zinc</keyword>
<evidence type="ECO:0000256" key="5">
    <source>
        <dbReference type="SAM" id="MobiDB-lite"/>
    </source>
</evidence>
<dbReference type="GO" id="GO:0005737">
    <property type="term" value="C:cytoplasm"/>
    <property type="evidence" value="ECO:0007669"/>
    <property type="project" value="UniProtKB-SubCell"/>
</dbReference>
<evidence type="ECO:0000259" key="6">
    <source>
        <dbReference type="PROSITE" id="PS50089"/>
    </source>
</evidence>
<dbReference type="CDD" id="cd02257">
    <property type="entry name" value="Peptidase_C19"/>
    <property type="match status" value="1"/>
</dbReference>
<evidence type="ECO:0000313" key="9">
    <source>
        <dbReference type="Proteomes" id="UP000281245"/>
    </source>
</evidence>
<comment type="caution">
    <text evidence="8">The sequence shown here is derived from an EMBL/GenBank/DDBJ whole genome shotgun (WGS) entry which is preliminary data.</text>
</comment>
<dbReference type="GO" id="GO:0004843">
    <property type="term" value="F:cysteine-type deubiquitinase activity"/>
    <property type="evidence" value="ECO:0007669"/>
    <property type="project" value="InterPro"/>
</dbReference>
<dbReference type="Proteomes" id="UP000281245">
    <property type="component" value="Unassembled WGS sequence"/>
</dbReference>
<feature type="compositionally biased region" description="Low complexity" evidence="5">
    <location>
        <begin position="119"/>
        <end position="138"/>
    </location>
</feature>
<dbReference type="InterPro" id="IPR003409">
    <property type="entry name" value="MORN"/>
</dbReference>